<dbReference type="InterPro" id="IPR001915">
    <property type="entry name" value="Peptidase_M48"/>
</dbReference>
<evidence type="ECO:0000256" key="9">
    <source>
        <dbReference type="ARBA" id="ARBA00023049"/>
    </source>
</evidence>
<dbReference type="PANTHER" id="PTHR43221">
    <property type="entry name" value="PROTEASE HTPX"/>
    <property type="match status" value="1"/>
</dbReference>
<evidence type="ECO:0000256" key="6">
    <source>
        <dbReference type="ARBA" id="ARBA00022801"/>
    </source>
</evidence>
<proteinExistence type="predicted"/>
<feature type="transmembrane region" description="Helical" evidence="11">
    <location>
        <begin position="187"/>
        <end position="211"/>
    </location>
</feature>
<evidence type="ECO:0000256" key="1">
    <source>
        <dbReference type="ARBA" id="ARBA00001947"/>
    </source>
</evidence>
<evidence type="ECO:0000313" key="13">
    <source>
        <dbReference type="EMBL" id="CAB4767758.1"/>
    </source>
</evidence>
<keyword evidence="8 11" id="KW-1133">Transmembrane helix</keyword>
<dbReference type="GO" id="GO:0006508">
    <property type="term" value="P:proteolysis"/>
    <property type="evidence" value="ECO:0007669"/>
    <property type="project" value="UniProtKB-KW"/>
</dbReference>
<evidence type="ECO:0000259" key="12">
    <source>
        <dbReference type="Pfam" id="PF01435"/>
    </source>
</evidence>
<evidence type="ECO:0000256" key="10">
    <source>
        <dbReference type="ARBA" id="ARBA00023136"/>
    </source>
</evidence>
<keyword evidence="4 11" id="KW-0812">Transmembrane</keyword>
<dbReference type="InterPro" id="IPR050083">
    <property type="entry name" value="HtpX_protease"/>
</dbReference>
<dbReference type="GO" id="GO:0046872">
    <property type="term" value="F:metal ion binding"/>
    <property type="evidence" value="ECO:0007669"/>
    <property type="project" value="UniProtKB-KW"/>
</dbReference>
<keyword evidence="6" id="KW-0378">Hydrolase</keyword>
<protein>
    <submittedName>
        <fullName evidence="13">Unannotated protein</fullName>
    </submittedName>
</protein>
<organism evidence="13">
    <name type="scientific">freshwater metagenome</name>
    <dbReference type="NCBI Taxonomy" id="449393"/>
    <lineage>
        <taxon>unclassified sequences</taxon>
        <taxon>metagenomes</taxon>
        <taxon>ecological metagenomes</taxon>
    </lineage>
</organism>
<dbReference type="AlphaFoldDB" id="A0A6J6V9T6"/>
<dbReference type="Pfam" id="PF01435">
    <property type="entry name" value="Peptidase_M48"/>
    <property type="match status" value="1"/>
</dbReference>
<name>A0A6J6V9T6_9ZZZZ</name>
<evidence type="ECO:0000256" key="2">
    <source>
        <dbReference type="ARBA" id="ARBA00022475"/>
    </source>
</evidence>
<dbReference type="Gene3D" id="3.30.2010.10">
    <property type="entry name" value="Metalloproteases ('zincins'), catalytic domain"/>
    <property type="match status" value="1"/>
</dbReference>
<keyword evidence="3" id="KW-0645">Protease</keyword>
<evidence type="ECO:0000256" key="3">
    <source>
        <dbReference type="ARBA" id="ARBA00022670"/>
    </source>
</evidence>
<comment type="cofactor">
    <cofactor evidence="1">
        <name>Zn(2+)</name>
        <dbReference type="ChEBI" id="CHEBI:29105"/>
    </cofactor>
</comment>
<keyword evidence="7" id="KW-0862">Zinc</keyword>
<evidence type="ECO:0000256" key="11">
    <source>
        <dbReference type="SAM" id="Phobius"/>
    </source>
</evidence>
<dbReference type="PANTHER" id="PTHR43221:SF2">
    <property type="entry name" value="PROTEASE HTPX HOMOLOG"/>
    <property type="match status" value="1"/>
</dbReference>
<dbReference type="GO" id="GO:0004222">
    <property type="term" value="F:metalloendopeptidase activity"/>
    <property type="evidence" value="ECO:0007669"/>
    <property type="project" value="InterPro"/>
</dbReference>
<evidence type="ECO:0000256" key="7">
    <source>
        <dbReference type="ARBA" id="ARBA00022833"/>
    </source>
</evidence>
<sequence>MSTWAAVVPVLTLVPGWLLAMALFWLPLRLALHTRFWVFCLIYLAIGTLLFLRPVQRVALVRLVGARRLTRDERAIVDPVWGQLTQSMRSSPRRYVLAVLDADDLNAFACGGHLVVVTSYAINVLPDFELSGVLAHELCHHLGLHTIALTVRHWLGVPVTVLARIGFFLEHVAQAATASFARRSGGLTIVGTAIATVLRIGAWLMLVTVLLSNALSNLVGRTAEFEADKRAVQLGYGPALSAALRRFVSTGHASPPNSWRARAFASHPSARLRIARIDAQLRERQRHPDRARRPLQA</sequence>
<feature type="domain" description="Peptidase M48" evidence="12">
    <location>
        <begin position="86"/>
        <end position="279"/>
    </location>
</feature>
<keyword evidence="9" id="KW-0482">Metalloprotease</keyword>
<gene>
    <name evidence="13" type="ORF">UFOPK2806_02232</name>
</gene>
<dbReference type="EMBL" id="CAEZYY010000044">
    <property type="protein sequence ID" value="CAB4767758.1"/>
    <property type="molecule type" value="Genomic_DNA"/>
</dbReference>
<keyword evidence="5" id="KW-0479">Metal-binding</keyword>
<feature type="transmembrane region" description="Helical" evidence="11">
    <location>
        <begin position="34"/>
        <end position="52"/>
    </location>
</feature>
<reference evidence="13" key="1">
    <citation type="submission" date="2020-05" db="EMBL/GenBank/DDBJ databases">
        <authorList>
            <person name="Chiriac C."/>
            <person name="Salcher M."/>
            <person name="Ghai R."/>
            <person name="Kavagutti S V."/>
        </authorList>
    </citation>
    <scope>NUCLEOTIDE SEQUENCE</scope>
</reference>
<keyword evidence="2" id="KW-1003">Cell membrane</keyword>
<evidence type="ECO:0000256" key="8">
    <source>
        <dbReference type="ARBA" id="ARBA00022989"/>
    </source>
</evidence>
<feature type="transmembrane region" description="Helical" evidence="11">
    <location>
        <begin position="7"/>
        <end position="28"/>
    </location>
</feature>
<keyword evidence="10 11" id="KW-0472">Membrane</keyword>
<evidence type="ECO:0000256" key="5">
    <source>
        <dbReference type="ARBA" id="ARBA00022723"/>
    </source>
</evidence>
<accession>A0A6J6V9T6</accession>
<evidence type="ECO:0000256" key="4">
    <source>
        <dbReference type="ARBA" id="ARBA00022692"/>
    </source>
</evidence>